<keyword evidence="3" id="KW-0804">Transcription</keyword>
<dbReference type="InterPro" id="IPR000524">
    <property type="entry name" value="Tscrpt_reg_HTH_GntR"/>
</dbReference>
<dbReference type="InterPro" id="IPR036388">
    <property type="entry name" value="WH-like_DNA-bd_sf"/>
</dbReference>
<dbReference type="GO" id="GO:0003677">
    <property type="term" value="F:DNA binding"/>
    <property type="evidence" value="ECO:0007669"/>
    <property type="project" value="UniProtKB-KW"/>
</dbReference>
<dbReference type="InterPro" id="IPR036390">
    <property type="entry name" value="WH_DNA-bd_sf"/>
</dbReference>
<dbReference type="Pfam" id="PF07729">
    <property type="entry name" value="FCD"/>
    <property type="match status" value="1"/>
</dbReference>
<dbReference type="InterPro" id="IPR011711">
    <property type="entry name" value="GntR_C"/>
</dbReference>
<dbReference type="PANTHER" id="PTHR43537:SF53">
    <property type="entry name" value="HTH-TYPE TRANSCRIPTIONAL REPRESSOR NANR"/>
    <property type="match status" value="1"/>
</dbReference>
<keyword evidence="1" id="KW-0805">Transcription regulation</keyword>
<dbReference type="SUPFAM" id="SSF48008">
    <property type="entry name" value="GntR ligand-binding domain-like"/>
    <property type="match status" value="1"/>
</dbReference>
<dbReference type="SMART" id="SM00345">
    <property type="entry name" value="HTH_GNTR"/>
    <property type="match status" value="1"/>
</dbReference>
<evidence type="ECO:0000256" key="2">
    <source>
        <dbReference type="ARBA" id="ARBA00023125"/>
    </source>
</evidence>
<dbReference type="Gene3D" id="1.10.10.10">
    <property type="entry name" value="Winged helix-like DNA-binding domain superfamily/Winged helix DNA-binding domain"/>
    <property type="match status" value="1"/>
</dbReference>
<dbReference type="OrthoDB" id="5243844at2"/>
<organism evidence="6 7">
    <name type="scientific">Billgrantia tianxiuensis</name>
    <dbReference type="NCBI Taxonomy" id="2497861"/>
    <lineage>
        <taxon>Bacteria</taxon>
        <taxon>Pseudomonadati</taxon>
        <taxon>Pseudomonadota</taxon>
        <taxon>Gammaproteobacteria</taxon>
        <taxon>Oceanospirillales</taxon>
        <taxon>Halomonadaceae</taxon>
        <taxon>Billgrantia</taxon>
    </lineage>
</organism>
<evidence type="ECO:0000313" key="7">
    <source>
        <dbReference type="Proteomes" id="UP000464013"/>
    </source>
</evidence>
<dbReference type="CDD" id="cd07377">
    <property type="entry name" value="WHTH_GntR"/>
    <property type="match status" value="1"/>
</dbReference>
<reference evidence="6 7" key="1">
    <citation type="submission" date="2019-01" db="EMBL/GenBank/DDBJ databases">
        <title>Complete genome of a denitifying bacterium Halomons sp. BC-M4-5.</title>
        <authorList>
            <person name="Wang L."/>
            <person name="Shao Z."/>
        </authorList>
    </citation>
    <scope>NUCLEOTIDE SEQUENCE [LARGE SCALE GENOMIC DNA]</scope>
    <source>
        <strain evidence="6 7">BC-M4-5</strain>
    </source>
</reference>
<protein>
    <submittedName>
        <fullName evidence="6">GntR family transcriptional regulator</fullName>
    </submittedName>
</protein>
<dbReference type="KEGG" id="htx:EKK97_18380"/>
<accession>A0A6I6SPK6</accession>
<name>A0A6I6SPK6_9GAMM</name>
<dbReference type="Pfam" id="PF00392">
    <property type="entry name" value="GntR"/>
    <property type="match status" value="1"/>
</dbReference>
<sequence length="292" mass="32221">MNQRQRLAEAGDAGKAKPRRMGKNGDGAERHEAIYRTISDAIIEHRLRPGARLREDALAEVFGISRTGVRKILQRLALEQLVTLTPRRGASVTRPTADEAKDVFDARQMVECGLMPEVARRITAEDVRELRDMARREREALKSGEQSRAIKLSAAFHERLAQLSGNATLAAFVGQLCSRSSLILAVYGSSGHLGCESHDHDDLIGYLEARNGERATAFMSRHLKAIEASLSIVEEEAETPTCIVYSGPEARRQGNGAFLHHHGMARFSSVPWGGVRRISMNIPWAMAYTVAP</sequence>
<keyword evidence="7" id="KW-1185">Reference proteome</keyword>
<feature type="region of interest" description="Disordered" evidence="4">
    <location>
        <begin position="1"/>
        <end position="30"/>
    </location>
</feature>
<gene>
    <name evidence="6" type="ORF">EKK97_18380</name>
</gene>
<dbReference type="SMART" id="SM00895">
    <property type="entry name" value="FCD"/>
    <property type="match status" value="1"/>
</dbReference>
<evidence type="ECO:0000256" key="4">
    <source>
        <dbReference type="SAM" id="MobiDB-lite"/>
    </source>
</evidence>
<feature type="compositionally biased region" description="Basic and acidic residues" evidence="4">
    <location>
        <begin position="1"/>
        <end position="15"/>
    </location>
</feature>
<dbReference type="Proteomes" id="UP000464013">
    <property type="component" value="Chromosome"/>
</dbReference>
<dbReference type="PANTHER" id="PTHR43537">
    <property type="entry name" value="TRANSCRIPTIONAL REGULATOR, GNTR FAMILY"/>
    <property type="match status" value="1"/>
</dbReference>
<dbReference type="SUPFAM" id="SSF46785">
    <property type="entry name" value="Winged helix' DNA-binding domain"/>
    <property type="match status" value="1"/>
</dbReference>
<proteinExistence type="predicted"/>
<keyword evidence="2" id="KW-0238">DNA-binding</keyword>
<feature type="domain" description="HTH gntR-type" evidence="5">
    <location>
        <begin position="28"/>
        <end position="95"/>
    </location>
</feature>
<evidence type="ECO:0000256" key="1">
    <source>
        <dbReference type="ARBA" id="ARBA00023015"/>
    </source>
</evidence>
<dbReference type="EMBL" id="CP035042">
    <property type="protein sequence ID" value="QHC51151.1"/>
    <property type="molecule type" value="Genomic_DNA"/>
</dbReference>
<dbReference type="AlphaFoldDB" id="A0A6I6SPK6"/>
<dbReference type="InterPro" id="IPR008920">
    <property type="entry name" value="TF_FadR/GntR_C"/>
</dbReference>
<evidence type="ECO:0000256" key="3">
    <source>
        <dbReference type="ARBA" id="ARBA00023163"/>
    </source>
</evidence>
<evidence type="ECO:0000259" key="5">
    <source>
        <dbReference type="PROSITE" id="PS50949"/>
    </source>
</evidence>
<dbReference type="Gene3D" id="1.20.120.530">
    <property type="entry name" value="GntR ligand-binding domain-like"/>
    <property type="match status" value="1"/>
</dbReference>
<evidence type="ECO:0000313" key="6">
    <source>
        <dbReference type="EMBL" id="QHC51151.1"/>
    </source>
</evidence>
<dbReference type="PROSITE" id="PS50949">
    <property type="entry name" value="HTH_GNTR"/>
    <property type="match status" value="1"/>
</dbReference>
<dbReference type="GO" id="GO:0003700">
    <property type="term" value="F:DNA-binding transcription factor activity"/>
    <property type="evidence" value="ECO:0007669"/>
    <property type="project" value="InterPro"/>
</dbReference>